<name>A0A2P5C1F4_PARAD</name>
<keyword evidence="3" id="KW-1185">Reference proteome</keyword>
<dbReference type="AlphaFoldDB" id="A0A2P5C1F4"/>
<protein>
    <submittedName>
        <fullName evidence="2">Uncharacterized protein</fullName>
    </submittedName>
</protein>
<evidence type="ECO:0000256" key="1">
    <source>
        <dbReference type="SAM" id="MobiDB-lite"/>
    </source>
</evidence>
<reference evidence="3" key="1">
    <citation type="submission" date="2016-06" db="EMBL/GenBank/DDBJ databases">
        <title>Parallel loss of symbiosis genes in relatives of nitrogen-fixing non-legume Parasponia.</title>
        <authorList>
            <person name="Van Velzen R."/>
            <person name="Holmer R."/>
            <person name="Bu F."/>
            <person name="Rutten L."/>
            <person name="Van Zeijl A."/>
            <person name="Liu W."/>
            <person name="Santuari L."/>
            <person name="Cao Q."/>
            <person name="Sharma T."/>
            <person name="Shen D."/>
            <person name="Roswanjaya Y."/>
            <person name="Wardhani T."/>
            <person name="Kalhor M.S."/>
            <person name="Jansen J."/>
            <person name="Van den Hoogen J."/>
            <person name="Gungor B."/>
            <person name="Hartog M."/>
            <person name="Hontelez J."/>
            <person name="Verver J."/>
            <person name="Yang W.-C."/>
            <person name="Schijlen E."/>
            <person name="Repin R."/>
            <person name="Schilthuizen M."/>
            <person name="Schranz E."/>
            <person name="Heidstra R."/>
            <person name="Miyata K."/>
            <person name="Fedorova E."/>
            <person name="Kohlen W."/>
            <person name="Bisseling T."/>
            <person name="Smit S."/>
            <person name="Geurts R."/>
        </authorList>
    </citation>
    <scope>NUCLEOTIDE SEQUENCE [LARGE SCALE GENOMIC DNA]</scope>
    <source>
        <strain evidence="3">cv. WU1-14</strain>
    </source>
</reference>
<gene>
    <name evidence="2" type="ORF">PanWU01x14_192200</name>
</gene>
<dbReference type="EMBL" id="JXTB01000189">
    <property type="protein sequence ID" value="PON54854.1"/>
    <property type="molecule type" value="Genomic_DNA"/>
</dbReference>
<evidence type="ECO:0000313" key="3">
    <source>
        <dbReference type="Proteomes" id="UP000237105"/>
    </source>
</evidence>
<dbReference type="Proteomes" id="UP000237105">
    <property type="component" value="Unassembled WGS sequence"/>
</dbReference>
<evidence type="ECO:0000313" key="2">
    <source>
        <dbReference type="EMBL" id="PON54854.1"/>
    </source>
</evidence>
<accession>A0A2P5C1F4</accession>
<comment type="caution">
    <text evidence="2">The sequence shown here is derived from an EMBL/GenBank/DDBJ whole genome shotgun (WGS) entry which is preliminary data.</text>
</comment>
<organism evidence="2 3">
    <name type="scientific">Parasponia andersonii</name>
    <name type="common">Sponia andersonii</name>
    <dbReference type="NCBI Taxonomy" id="3476"/>
    <lineage>
        <taxon>Eukaryota</taxon>
        <taxon>Viridiplantae</taxon>
        <taxon>Streptophyta</taxon>
        <taxon>Embryophyta</taxon>
        <taxon>Tracheophyta</taxon>
        <taxon>Spermatophyta</taxon>
        <taxon>Magnoliopsida</taxon>
        <taxon>eudicotyledons</taxon>
        <taxon>Gunneridae</taxon>
        <taxon>Pentapetalae</taxon>
        <taxon>rosids</taxon>
        <taxon>fabids</taxon>
        <taxon>Rosales</taxon>
        <taxon>Cannabaceae</taxon>
        <taxon>Parasponia</taxon>
    </lineage>
</organism>
<sequence>MDANPSNREIGAVVGPIPRSCTTWMIKWQIRSHGGTHRPTRVQNDLLKATRVARDTAWAHGLSEARAESIPDPGRVRPSPILTLTVGGQESRGSSARRPWEAAHYSRPIQGI</sequence>
<feature type="region of interest" description="Disordered" evidence="1">
    <location>
        <begin position="85"/>
        <end position="112"/>
    </location>
</feature>
<proteinExistence type="predicted"/>